<dbReference type="EMBL" id="JAAIKZ010000010">
    <property type="protein sequence ID" value="NEX74192.1"/>
    <property type="molecule type" value="Genomic_DNA"/>
</dbReference>
<feature type="region of interest" description="Disordered" evidence="1">
    <location>
        <begin position="205"/>
        <end position="230"/>
    </location>
</feature>
<protein>
    <submittedName>
        <fullName evidence="2">Uncharacterized protein</fullName>
    </submittedName>
</protein>
<reference evidence="2 3" key="1">
    <citation type="submission" date="2020-02" db="EMBL/GenBank/DDBJ databases">
        <title>Genome sequencing of Aeromonas rivipollensis.</title>
        <authorList>
            <person name="Fono-Tamo Ubani E.K."/>
            <person name="Lekota K.E."/>
        </authorList>
    </citation>
    <scope>NUCLEOTIDE SEQUENCE [LARGE SCALE GENOMIC DNA]</scope>
    <source>
        <strain evidence="2 3">G87</strain>
    </source>
</reference>
<dbReference type="Proteomes" id="UP000480681">
    <property type="component" value="Unassembled WGS sequence"/>
</dbReference>
<name>A0AAW9Y8L8_9GAMM</name>
<feature type="region of interest" description="Disordered" evidence="1">
    <location>
        <begin position="244"/>
        <end position="265"/>
    </location>
</feature>
<proteinExistence type="predicted"/>
<comment type="caution">
    <text evidence="2">The sequence shown here is derived from an EMBL/GenBank/DDBJ whole genome shotgun (WGS) entry which is preliminary data.</text>
</comment>
<evidence type="ECO:0000256" key="1">
    <source>
        <dbReference type="SAM" id="MobiDB-lite"/>
    </source>
</evidence>
<dbReference type="RefSeq" id="WP_163147752.1">
    <property type="nucleotide sequence ID" value="NZ_JAAIKZ010000010.1"/>
</dbReference>
<evidence type="ECO:0000313" key="3">
    <source>
        <dbReference type="Proteomes" id="UP000480681"/>
    </source>
</evidence>
<evidence type="ECO:0000313" key="2">
    <source>
        <dbReference type="EMBL" id="NEX74192.1"/>
    </source>
</evidence>
<organism evidence="2 3">
    <name type="scientific">Aeromonas rivipollensis</name>
    <dbReference type="NCBI Taxonomy" id="948519"/>
    <lineage>
        <taxon>Bacteria</taxon>
        <taxon>Pseudomonadati</taxon>
        <taxon>Pseudomonadota</taxon>
        <taxon>Gammaproteobacteria</taxon>
        <taxon>Aeromonadales</taxon>
        <taxon>Aeromonadaceae</taxon>
        <taxon>Aeromonas</taxon>
    </lineage>
</organism>
<dbReference type="AlphaFoldDB" id="A0AAW9Y8L8"/>
<accession>A0AAW9Y8L8</accession>
<sequence>MNDIIERNHISSYTIAALLHQWGVTPRVKNPSQIDFSFDGYEFSCVINKEILSLNFGDVIFKDLGRRIVLSEVQAELGAVQKKIGQNFAGLSAFRTTKNEVGVEFIAVVPIVTCLVTDHLHFHLNNFLSGSLKTLDVLKKLGYRTMINYILSDTAIQPPSNKTTPTKRKQDLCFSCEGAGHYSNGVQCSICHGSGEHPEVTAQKKRENTASKSNLKPAPSRVNTSNSEPTYYCYDTTGRYAEDNAMQDDNLSDYSAEMGHDGDDY</sequence>
<gene>
    <name evidence="2" type="ORF">G4911_05445</name>
</gene>